<protein>
    <submittedName>
        <fullName evidence="1">Uncharacterized protein</fullName>
    </submittedName>
</protein>
<dbReference type="Proteomes" id="UP000294530">
    <property type="component" value="Unassembled WGS sequence"/>
</dbReference>
<dbReference type="EMBL" id="SHOA02000038">
    <property type="protein sequence ID" value="TDH72709.1"/>
    <property type="molecule type" value="Genomic_DNA"/>
</dbReference>
<dbReference type="AlphaFoldDB" id="A0A976IIZ3"/>
<comment type="caution">
    <text evidence="1">The sequence shown here is derived from an EMBL/GenBank/DDBJ whole genome shotgun (WGS) entry which is preliminary data.</text>
</comment>
<dbReference type="GeneID" id="94351665"/>
<dbReference type="KEGG" id="blac:94351665"/>
<sequence length="73" mass="8362">MGNQINCIAQCQTRKEDTQRLLMLQKGALILWETTIFGMTTGTERIHIKLDDNGQTSSLNEYDRNLFNLESSL</sequence>
<evidence type="ECO:0000313" key="2">
    <source>
        <dbReference type="Proteomes" id="UP000294530"/>
    </source>
</evidence>
<dbReference type="OrthoDB" id="69533at2759"/>
<name>A0A976IIZ3_BRELC</name>
<organism evidence="1 2">
    <name type="scientific">Bremia lactucae</name>
    <name type="common">Lettuce downy mildew</name>
    <dbReference type="NCBI Taxonomy" id="4779"/>
    <lineage>
        <taxon>Eukaryota</taxon>
        <taxon>Sar</taxon>
        <taxon>Stramenopiles</taxon>
        <taxon>Oomycota</taxon>
        <taxon>Peronosporomycetes</taxon>
        <taxon>Peronosporales</taxon>
        <taxon>Peronosporaceae</taxon>
        <taxon>Bremia</taxon>
    </lineage>
</organism>
<proteinExistence type="predicted"/>
<reference evidence="1 2" key="1">
    <citation type="journal article" date="2021" name="Genome Biol.">
        <title>AFLAP: assembly-free linkage analysis pipeline using k-mers from genome sequencing data.</title>
        <authorList>
            <person name="Fletcher K."/>
            <person name="Zhang L."/>
            <person name="Gil J."/>
            <person name="Han R."/>
            <person name="Cavanaugh K."/>
            <person name="Michelmore R."/>
        </authorList>
    </citation>
    <scope>NUCLEOTIDE SEQUENCE [LARGE SCALE GENOMIC DNA]</scope>
    <source>
        <strain evidence="1 2">SF5</strain>
    </source>
</reference>
<accession>A0A976IIZ3</accession>
<dbReference type="RefSeq" id="XP_067822208.1">
    <property type="nucleotide sequence ID" value="XM_067965994.1"/>
</dbReference>
<evidence type="ECO:0000313" key="1">
    <source>
        <dbReference type="EMBL" id="TDH72709.1"/>
    </source>
</evidence>
<keyword evidence="2" id="KW-1185">Reference proteome</keyword>
<gene>
    <name evidence="1" type="ORF">CCR75_007938</name>
</gene>